<sequence>MRNGNGMNAIVSFFPSSKICHQQHRLQNQRTIGCLANFLFLWKIPDENNNVIDYGNAKNISVGIRLSTF</sequence>
<proteinExistence type="predicted"/>
<name>A0A238C0Y3_9BILA</name>
<organism evidence="1 2">
    <name type="scientific">Onchocerca flexuosa</name>
    <dbReference type="NCBI Taxonomy" id="387005"/>
    <lineage>
        <taxon>Eukaryota</taxon>
        <taxon>Metazoa</taxon>
        <taxon>Ecdysozoa</taxon>
        <taxon>Nematoda</taxon>
        <taxon>Chromadorea</taxon>
        <taxon>Rhabditida</taxon>
        <taxon>Spirurina</taxon>
        <taxon>Spiruromorpha</taxon>
        <taxon>Filarioidea</taxon>
        <taxon>Onchocercidae</taxon>
        <taxon>Onchocerca</taxon>
    </lineage>
</organism>
<protein>
    <submittedName>
        <fullName evidence="1">Uncharacterized protein</fullName>
    </submittedName>
</protein>
<reference evidence="1 2" key="1">
    <citation type="submission" date="2015-12" db="EMBL/GenBank/DDBJ databases">
        <title>Draft genome of the nematode, Onchocerca flexuosa.</title>
        <authorList>
            <person name="Mitreva M."/>
        </authorList>
    </citation>
    <scope>NUCLEOTIDE SEQUENCE [LARGE SCALE GENOMIC DNA]</scope>
    <source>
        <strain evidence="1">Red Deer</strain>
    </source>
</reference>
<gene>
    <name evidence="1" type="ORF">X798_02198</name>
</gene>
<evidence type="ECO:0000313" key="2">
    <source>
        <dbReference type="Proteomes" id="UP000242913"/>
    </source>
</evidence>
<accession>A0A238C0Y3</accession>
<evidence type="ECO:0000313" key="1">
    <source>
        <dbReference type="EMBL" id="OZC10775.1"/>
    </source>
</evidence>
<keyword evidence="2" id="KW-1185">Reference proteome</keyword>
<dbReference type="EMBL" id="KZ269984">
    <property type="protein sequence ID" value="OZC10775.1"/>
    <property type="molecule type" value="Genomic_DNA"/>
</dbReference>
<dbReference type="Proteomes" id="UP000242913">
    <property type="component" value="Unassembled WGS sequence"/>
</dbReference>
<dbReference type="AlphaFoldDB" id="A0A238C0Y3"/>